<protein>
    <submittedName>
        <fullName evidence="1">Uncharacterized protein</fullName>
    </submittedName>
</protein>
<proteinExistence type="predicted"/>
<name>A0A9D4FHG1_DREPO</name>
<accession>A0A9D4FHG1</accession>
<dbReference type="EMBL" id="JAIWYP010000007">
    <property type="protein sequence ID" value="KAH3796706.1"/>
    <property type="molecule type" value="Genomic_DNA"/>
</dbReference>
<reference evidence="1" key="2">
    <citation type="submission" date="2020-11" db="EMBL/GenBank/DDBJ databases">
        <authorList>
            <person name="McCartney M.A."/>
            <person name="Auch B."/>
            <person name="Kono T."/>
            <person name="Mallez S."/>
            <person name="Becker A."/>
            <person name="Gohl D.M."/>
            <person name="Silverstein K.A.T."/>
            <person name="Koren S."/>
            <person name="Bechman K.B."/>
            <person name="Herman A."/>
            <person name="Abrahante J.E."/>
            <person name="Garbe J."/>
        </authorList>
    </citation>
    <scope>NUCLEOTIDE SEQUENCE</scope>
    <source>
        <strain evidence="1">Duluth1</strain>
        <tissue evidence="1">Whole animal</tissue>
    </source>
</reference>
<comment type="caution">
    <text evidence="1">The sequence shown here is derived from an EMBL/GenBank/DDBJ whole genome shotgun (WGS) entry which is preliminary data.</text>
</comment>
<dbReference type="Proteomes" id="UP000828390">
    <property type="component" value="Unassembled WGS sequence"/>
</dbReference>
<gene>
    <name evidence="1" type="ORF">DPMN_150275</name>
</gene>
<evidence type="ECO:0000313" key="1">
    <source>
        <dbReference type="EMBL" id="KAH3796706.1"/>
    </source>
</evidence>
<organism evidence="1 2">
    <name type="scientific">Dreissena polymorpha</name>
    <name type="common">Zebra mussel</name>
    <name type="synonym">Mytilus polymorpha</name>
    <dbReference type="NCBI Taxonomy" id="45954"/>
    <lineage>
        <taxon>Eukaryota</taxon>
        <taxon>Metazoa</taxon>
        <taxon>Spiralia</taxon>
        <taxon>Lophotrochozoa</taxon>
        <taxon>Mollusca</taxon>
        <taxon>Bivalvia</taxon>
        <taxon>Autobranchia</taxon>
        <taxon>Heteroconchia</taxon>
        <taxon>Euheterodonta</taxon>
        <taxon>Imparidentia</taxon>
        <taxon>Neoheterodontei</taxon>
        <taxon>Myida</taxon>
        <taxon>Dreissenoidea</taxon>
        <taxon>Dreissenidae</taxon>
        <taxon>Dreissena</taxon>
    </lineage>
</organism>
<evidence type="ECO:0000313" key="2">
    <source>
        <dbReference type="Proteomes" id="UP000828390"/>
    </source>
</evidence>
<reference evidence="1" key="1">
    <citation type="journal article" date="2019" name="bioRxiv">
        <title>The Genome of the Zebra Mussel, Dreissena polymorpha: A Resource for Invasive Species Research.</title>
        <authorList>
            <person name="McCartney M.A."/>
            <person name="Auch B."/>
            <person name="Kono T."/>
            <person name="Mallez S."/>
            <person name="Zhang Y."/>
            <person name="Obille A."/>
            <person name="Becker A."/>
            <person name="Abrahante J.E."/>
            <person name="Garbe J."/>
            <person name="Badalamenti J.P."/>
            <person name="Herman A."/>
            <person name="Mangelson H."/>
            <person name="Liachko I."/>
            <person name="Sullivan S."/>
            <person name="Sone E.D."/>
            <person name="Koren S."/>
            <person name="Silverstein K.A.T."/>
            <person name="Beckman K.B."/>
            <person name="Gohl D.M."/>
        </authorList>
    </citation>
    <scope>NUCLEOTIDE SEQUENCE</scope>
    <source>
        <strain evidence="1">Duluth1</strain>
        <tissue evidence="1">Whole animal</tissue>
    </source>
</reference>
<dbReference type="AlphaFoldDB" id="A0A9D4FHG1"/>
<keyword evidence="2" id="KW-1185">Reference proteome</keyword>
<sequence length="486" mass="55475">MASANTTEPLTFCFTITVEHGTETKKVVTNKICTCKGQDSWRNVLKDLLKEVDEKNLNTDKVTVSVSSTSPEKFHPHVDEDVSVLHNFDKTLKYVYFVIERDGSDLKTNSMDPLKTNAFAKMMSASTRTKHSPNKSEAGASFTAKDRLYNDICADLTWAGVAFPNSMPDNAVRKHVEVIASAIWYIDGCKEKLNERAKHVPNATPLPTRFSDKFNNYNDWKKKRQKAPRLEVPDLKKHSGAIFRLVSMGFTNKWGDYRAELEQVALALDGYATFLDESCQMQAKRQKLTNPIRQVGEHSEIQHRPEVGEVHPRYTKLDNTLCGKGFYEYVIFNEENHSPNGSFKDFNERHFFMQKLQLTVPVDILTYSPGGQHLNIVLVWRTPEGGGELNESMQLYEKIRPLLPQFHTRQMKVDFRTKYTNLGGFKIPAAELRNMYADLTLDASADQNPALDERIRQAILADDVNLVTDLRHLNKGRPNDTFQVFF</sequence>